<sequence>MESAVMTSSLMSSQSAVGYQQMKRSKRDEATSCWRISRWFSVDDIIGDIIIFSRWFEIAVARISSSRKLQWIQSQRKDFQTQCLYTQTQAIAASSLPVQARRRKTLVYVVSHTVAAVVHLRSLGVLTAAGCGIGSVHAVVRSNLLVEPSEVEEGEM</sequence>
<dbReference type="AlphaFoldDB" id="A0A2Z7ADF1"/>
<reference evidence="1 2" key="1">
    <citation type="journal article" date="2015" name="Proc. Natl. Acad. Sci. U.S.A.">
        <title>The resurrection genome of Boea hygrometrica: A blueprint for survival of dehydration.</title>
        <authorList>
            <person name="Xiao L."/>
            <person name="Yang G."/>
            <person name="Zhang L."/>
            <person name="Yang X."/>
            <person name="Zhao S."/>
            <person name="Ji Z."/>
            <person name="Zhou Q."/>
            <person name="Hu M."/>
            <person name="Wang Y."/>
            <person name="Chen M."/>
            <person name="Xu Y."/>
            <person name="Jin H."/>
            <person name="Xiao X."/>
            <person name="Hu G."/>
            <person name="Bao F."/>
            <person name="Hu Y."/>
            <person name="Wan P."/>
            <person name="Li L."/>
            <person name="Deng X."/>
            <person name="Kuang T."/>
            <person name="Xiang C."/>
            <person name="Zhu J.K."/>
            <person name="Oliver M.J."/>
            <person name="He Y."/>
        </authorList>
    </citation>
    <scope>NUCLEOTIDE SEQUENCE [LARGE SCALE GENOMIC DNA]</scope>
    <source>
        <strain evidence="2">cv. XS01</strain>
    </source>
</reference>
<accession>A0A2Z7ADF1</accession>
<evidence type="ECO:0000313" key="2">
    <source>
        <dbReference type="Proteomes" id="UP000250235"/>
    </source>
</evidence>
<dbReference type="Proteomes" id="UP000250235">
    <property type="component" value="Unassembled WGS sequence"/>
</dbReference>
<keyword evidence="2" id="KW-1185">Reference proteome</keyword>
<name>A0A2Z7ADF1_9LAMI</name>
<organism evidence="1 2">
    <name type="scientific">Dorcoceras hygrometricum</name>
    <dbReference type="NCBI Taxonomy" id="472368"/>
    <lineage>
        <taxon>Eukaryota</taxon>
        <taxon>Viridiplantae</taxon>
        <taxon>Streptophyta</taxon>
        <taxon>Embryophyta</taxon>
        <taxon>Tracheophyta</taxon>
        <taxon>Spermatophyta</taxon>
        <taxon>Magnoliopsida</taxon>
        <taxon>eudicotyledons</taxon>
        <taxon>Gunneridae</taxon>
        <taxon>Pentapetalae</taxon>
        <taxon>asterids</taxon>
        <taxon>lamiids</taxon>
        <taxon>Lamiales</taxon>
        <taxon>Gesneriaceae</taxon>
        <taxon>Didymocarpoideae</taxon>
        <taxon>Trichosporeae</taxon>
        <taxon>Loxocarpinae</taxon>
        <taxon>Dorcoceras</taxon>
    </lineage>
</organism>
<gene>
    <name evidence="1" type="ORF">F511_42498</name>
</gene>
<protein>
    <submittedName>
        <fullName evidence="1">Uncharacterized protein</fullName>
    </submittedName>
</protein>
<evidence type="ECO:0000313" key="1">
    <source>
        <dbReference type="EMBL" id="KZV19628.1"/>
    </source>
</evidence>
<dbReference type="EMBL" id="KV016425">
    <property type="protein sequence ID" value="KZV19628.1"/>
    <property type="molecule type" value="Genomic_DNA"/>
</dbReference>
<proteinExistence type="predicted"/>